<feature type="transmembrane region" description="Helical" evidence="1">
    <location>
        <begin position="211"/>
        <end position="244"/>
    </location>
</feature>
<feature type="transmembrane region" description="Helical" evidence="1">
    <location>
        <begin position="170"/>
        <end position="190"/>
    </location>
</feature>
<sequence length="375" mass="41554">MRRLIIFEFRKIMIPRVWISIAGGLAIAIFYFISFYPSGTNSLLVVNKEKPEVIAAHTGPIQPELALKYAPRLKEEYAEDSVGSKEQKMTRILEQRYAASAYSLDLFNKNLNDLRGQKALLERQDQGSYVLKDVTKRLSMLEGIRPPGFYVTNDWGSLYRFFSIPGVGNMLIGLILVFALAPLYSGEANYRMDSLILSSKYGRLKIVTAKLLAGFIVTGGFVTLFYGVCVLFSCLPFGFVGWNAPLNSYFVESPYDLTQLQGMLLKYAVTLLAACGLLLLTALISALFRSSLSTLGLAACLVMLPYFSLPGVVGDWIDFLPSGVIMSTSLIEKYVSYNIFGIPILHLTVSIVSVIVIGVIATLLLPKAFERRLKA</sequence>
<feature type="transmembrane region" description="Helical" evidence="1">
    <location>
        <begin position="264"/>
        <end position="288"/>
    </location>
</feature>
<feature type="transmembrane region" description="Helical" evidence="1">
    <location>
        <begin position="295"/>
        <end position="317"/>
    </location>
</feature>
<accession>A0A1R0ZQ49</accession>
<dbReference type="PANTHER" id="PTHR37305:SF1">
    <property type="entry name" value="MEMBRANE PROTEIN"/>
    <property type="match status" value="1"/>
</dbReference>
<keyword evidence="1" id="KW-1133">Transmembrane helix</keyword>
<dbReference type="AlphaFoldDB" id="A0A1R0ZQ49"/>
<organism evidence="2 3">
    <name type="scientific">Paenibacillus odorifer</name>
    <dbReference type="NCBI Taxonomy" id="189426"/>
    <lineage>
        <taxon>Bacteria</taxon>
        <taxon>Bacillati</taxon>
        <taxon>Bacillota</taxon>
        <taxon>Bacilli</taxon>
        <taxon>Bacillales</taxon>
        <taxon>Paenibacillaceae</taxon>
        <taxon>Paenibacillus</taxon>
    </lineage>
</organism>
<proteinExistence type="predicted"/>
<evidence type="ECO:0000313" key="3">
    <source>
        <dbReference type="Proteomes" id="UP000187425"/>
    </source>
</evidence>
<dbReference type="EMBL" id="MPTW01000001">
    <property type="protein sequence ID" value="OME74872.1"/>
    <property type="molecule type" value="Genomic_DNA"/>
</dbReference>
<evidence type="ECO:0000313" key="2">
    <source>
        <dbReference type="EMBL" id="OME74872.1"/>
    </source>
</evidence>
<comment type="caution">
    <text evidence="2">The sequence shown here is derived from an EMBL/GenBank/DDBJ whole genome shotgun (WGS) entry which is preliminary data.</text>
</comment>
<dbReference type="RefSeq" id="WP_076283344.1">
    <property type="nucleotide sequence ID" value="NZ_MPTW01000001.1"/>
</dbReference>
<name>A0A1R0ZQ49_9BACL</name>
<reference evidence="2 3" key="1">
    <citation type="submission" date="2016-11" db="EMBL/GenBank/DDBJ databases">
        <title>Paenibacillus species isolates.</title>
        <authorList>
            <person name="Beno S.M."/>
        </authorList>
    </citation>
    <scope>NUCLEOTIDE SEQUENCE [LARGE SCALE GENOMIC DNA]</scope>
    <source>
        <strain evidence="2 3">FSL H7-0443</strain>
    </source>
</reference>
<keyword evidence="1" id="KW-0472">Membrane</keyword>
<gene>
    <name evidence="2" type="ORF">BSK65_04205</name>
</gene>
<keyword evidence="1" id="KW-0812">Transmembrane</keyword>
<protein>
    <submittedName>
        <fullName evidence="2">Uncharacterized protein</fullName>
    </submittedName>
</protein>
<dbReference type="PANTHER" id="PTHR37305">
    <property type="entry name" value="INTEGRAL MEMBRANE PROTEIN-RELATED"/>
    <property type="match status" value="1"/>
</dbReference>
<feature type="transmembrane region" description="Helical" evidence="1">
    <location>
        <begin position="12"/>
        <end position="33"/>
    </location>
</feature>
<dbReference type="OrthoDB" id="1700423at2"/>
<evidence type="ECO:0000256" key="1">
    <source>
        <dbReference type="SAM" id="Phobius"/>
    </source>
</evidence>
<feature type="transmembrane region" description="Helical" evidence="1">
    <location>
        <begin position="337"/>
        <end position="365"/>
    </location>
</feature>
<dbReference type="Proteomes" id="UP000187425">
    <property type="component" value="Unassembled WGS sequence"/>
</dbReference>